<dbReference type="InterPro" id="IPR006520">
    <property type="entry name" value="Dit_BPSPP_N"/>
</dbReference>
<accession>A0A8I1DET7</accession>
<name>A0A8I1DET7_THEIN</name>
<dbReference type="Proteomes" id="UP000633619">
    <property type="component" value="Unassembled WGS sequence"/>
</dbReference>
<dbReference type="NCBIfam" id="TIGR01633">
    <property type="entry name" value="phi3626_gp14_N"/>
    <property type="match status" value="1"/>
</dbReference>
<dbReference type="Gene3D" id="2.60.120.200">
    <property type="match status" value="1"/>
</dbReference>
<dbReference type="RefSeq" id="WP_181729153.1">
    <property type="nucleotide sequence ID" value="NZ_JACEIR010000001.1"/>
</dbReference>
<evidence type="ECO:0000259" key="1">
    <source>
        <dbReference type="Pfam" id="PF05709"/>
    </source>
</evidence>
<feature type="domain" description="Siphovirus-type tail component C-terminal" evidence="2">
    <location>
        <begin position="993"/>
        <end position="1086"/>
    </location>
</feature>
<dbReference type="SUPFAM" id="SSF49899">
    <property type="entry name" value="Concanavalin A-like lectins/glucanases"/>
    <property type="match status" value="2"/>
</dbReference>
<gene>
    <name evidence="3" type="ORF">I8U20_01955</name>
</gene>
<feature type="domain" description="Siphovirus-type tail component RIFT-related" evidence="1">
    <location>
        <begin position="25"/>
        <end position="119"/>
    </location>
</feature>
<dbReference type="AlphaFoldDB" id="A0A8I1DET7"/>
<evidence type="ECO:0000313" key="4">
    <source>
        <dbReference type="Proteomes" id="UP000633619"/>
    </source>
</evidence>
<dbReference type="SUPFAM" id="SSF50939">
    <property type="entry name" value="Sialidases"/>
    <property type="match status" value="1"/>
</dbReference>
<reference evidence="3 4" key="1">
    <citation type="submission" date="2020-12" db="EMBL/GenBank/DDBJ databases">
        <title>WGS of Thermoactinomyces spp.</title>
        <authorList>
            <person name="Cheng K."/>
        </authorList>
    </citation>
    <scope>NUCLEOTIDE SEQUENCE [LARGE SCALE GENOMIC DNA]</scope>
    <source>
        <strain evidence="4">CICC 10671\DSM 43846</strain>
    </source>
</reference>
<proteinExistence type="predicted"/>
<sequence length="1087" mass="122368">MFKFKGQHALDYFDKVLEVRRGMTAPSSAVLQKVRGNHGAYFYGVETDIYEIEFDVFLQGESRQDLWQRVRRINTWLRSEHLEKLEVCVEKGLYYKAICVDSLDLDEMLEYGWTTIKFIAPDPFAHGETKVQRVDSPSAIFSRAGIRYREDGTVVTENYPIYKPGKFDQAILVEEGTENLLETASNPQVEELAVVKGADYYLTTVNGSAGIEHKKTEELPILSLEKEGTDYLGAVDRGWESGTLVGVEEVDNDFLELTKSGVDVEKIFQTTTDWNSGTHHNTRADAGENLELTNILDWEYWSDMYNHVDWTNHNASNTQINQYPEYVEIVKTGGQSQSGGMRKNVSLSFANGFTMEFRFKTQNANNGISVYVSNGSILANLYLPDTNGEWRMARIRIPAGASAGSIAELYVDGDLHTTYTMTNYSTALILFFFSGVAPAGSSLALDWVIYHQEDRGAPPAGNVYYGYWESPWFDISDAKLVANAYLTPTWTDFDPLPEYFHDVKFHVRRDDNGEVGEWVEVVDAEIVNILEGEDLEENQTKIQVMVELFSIHGADSPDLKSLQIQIHSGYVTSGYRESVPINISQVGKASRAISELTAFIPEGTSVLVETRISTDGGNTWSEYMPVSGNVIQGISQATDLSNGRFQYRVTLTTNRVSLTPSADRLSYEFYSGYVPSKTITLPSVDVSNIGKAITSTAILPQNHGAEATSVIFEYSLDGTTWSKMNHNQAFVEDVDLSDSNLTIRYTLVTEDTNETPTIGDTMTWYIRQQEPNKITPATDIIRLIPNGASRWQLEKRSYPTSWHNTGNRNPEELKVWIDHLTEELNEAGTISMWVYEDGMKRQLQATAFDTTGTESRFHLFKDEETTSYVLEIGGKEAISVPKGSGWNHLAVVWGTSNIYLYLNGEFQGEADRTVYPLNFNGMTYLWLGVSRENSNHWNNLIDDVVIFTRALEAVEVEELFNSNQPATPTEDNNVYHFDGNLAAGSNDILEYLGTYPAYPRFNVQFSRATPYFKISNGSEFILINHEFQPGDKLEIDCANESVKLNTLLIMEDLSIDSDFFAIKNGDQILFDPDGAASVDLEFTERWV</sequence>
<dbReference type="InterPro" id="IPR054738">
    <property type="entry name" value="Siphovirus-type_tail_C"/>
</dbReference>
<comment type="caution">
    <text evidence="3">The sequence shown here is derived from an EMBL/GenBank/DDBJ whole genome shotgun (WGS) entry which is preliminary data.</text>
</comment>
<dbReference type="Pfam" id="PF05709">
    <property type="entry name" value="Sipho_tail"/>
    <property type="match status" value="1"/>
</dbReference>
<dbReference type="EMBL" id="JAECVW010000001">
    <property type="protein sequence ID" value="MBH8594091.1"/>
    <property type="molecule type" value="Genomic_DNA"/>
</dbReference>
<dbReference type="InterPro" id="IPR036278">
    <property type="entry name" value="Sialidase_sf"/>
</dbReference>
<dbReference type="Pfam" id="PF13385">
    <property type="entry name" value="Laminin_G_3"/>
    <property type="match status" value="1"/>
</dbReference>
<protein>
    <submittedName>
        <fullName evidence="3">Phage tail family protein</fullName>
    </submittedName>
</protein>
<evidence type="ECO:0000313" key="3">
    <source>
        <dbReference type="EMBL" id="MBH8594091.1"/>
    </source>
</evidence>
<dbReference type="Gene3D" id="2.40.30.200">
    <property type="match status" value="1"/>
</dbReference>
<dbReference type="Gene3D" id="2.60.120.860">
    <property type="match status" value="1"/>
</dbReference>
<organism evidence="3 4">
    <name type="scientific">Thermoactinomyces intermedius</name>
    <dbReference type="NCBI Taxonomy" id="2024"/>
    <lineage>
        <taxon>Bacteria</taxon>
        <taxon>Bacillati</taxon>
        <taxon>Bacillota</taxon>
        <taxon>Bacilli</taxon>
        <taxon>Bacillales</taxon>
        <taxon>Thermoactinomycetaceae</taxon>
        <taxon>Thermoactinomyces</taxon>
    </lineage>
</organism>
<dbReference type="Pfam" id="PF22768">
    <property type="entry name" value="SPP1_Dit"/>
    <property type="match status" value="1"/>
</dbReference>
<dbReference type="InterPro" id="IPR008841">
    <property type="entry name" value="Siphovirus-type_tail_N"/>
</dbReference>
<keyword evidence="4" id="KW-1185">Reference proteome</keyword>
<dbReference type="InterPro" id="IPR013320">
    <property type="entry name" value="ConA-like_dom_sf"/>
</dbReference>
<evidence type="ECO:0000259" key="2">
    <source>
        <dbReference type="Pfam" id="PF22768"/>
    </source>
</evidence>